<gene>
    <name evidence="1" type="ORF">LCGC14_2851620</name>
</gene>
<reference evidence="1" key="1">
    <citation type="journal article" date="2015" name="Nature">
        <title>Complex archaea that bridge the gap between prokaryotes and eukaryotes.</title>
        <authorList>
            <person name="Spang A."/>
            <person name="Saw J.H."/>
            <person name="Jorgensen S.L."/>
            <person name="Zaremba-Niedzwiedzka K."/>
            <person name="Martijn J."/>
            <person name="Lind A.E."/>
            <person name="van Eijk R."/>
            <person name="Schleper C."/>
            <person name="Guy L."/>
            <person name="Ettema T.J."/>
        </authorList>
    </citation>
    <scope>NUCLEOTIDE SEQUENCE</scope>
</reference>
<proteinExistence type="predicted"/>
<comment type="caution">
    <text evidence="1">The sequence shown here is derived from an EMBL/GenBank/DDBJ whole genome shotgun (WGS) entry which is preliminary data.</text>
</comment>
<evidence type="ECO:0000313" key="1">
    <source>
        <dbReference type="EMBL" id="KKK77631.1"/>
    </source>
</evidence>
<name>A0A0F9AZ49_9ZZZZ</name>
<protein>
    <submittedName>
        <fullName evidence="1">Uncharacterized protein</fullName>
    </submittedName>
</protein>
<dbReference type="AlphaFoldDB" id="A0A0F9AZ49"/>
<organism evidence="1">
    <name type="scientific">marine sediment metagenome</name>
    <dbReference type="NCBI Taxonomy" id="412755"/>
    <lineage>
        <taxon>unclassified sequences</taxon>
        <taxon>metagenomes</taxon>
        <taxon>ecological metagenomes</taxon>
    </lineage>
</organism>
<dbReference type="EMBL" id="LAZR01054863">
    <property type="protein sequence ID" value="KKK77631.1"/>
    <property type="molecule type" value="Genomic_DNA"/>
</dbReference>
<accession>A0A0F9AZ49</accession>
<sequence length="120" mass="12935">MSSEHSIHLGDKQIQGRVDSLPATVCTTISLIISGQDGQVGNQERFTLFVHEGRLLDVMLTFQKIVHDLVALLPDGGNCTGCIPGEANDLCPEHGFEAWVAEQQAQDAAVDAAKDGHRWG</sequence>